<dbReference type="SUPFAM" id="SSF54928">
    <property type="entry name" value="RNA-binding domain, RBD"/>
    <property type="match status" value="1"/>
</dbReference>
<evidence type="ECO:0000259" key="4">
    <source>
        <dbReference type="PROSITE" id="PS50002"/>
    </source>
</evidence>
<keyword evidence="1 2" id="KW-0728">SH3 domain</keyword>
<dbReference type="EMBL" id="JARBJD010000171">
    <property type="protein sequence ID" value="KAK2948667.1"/>
    <property type="molecule type" value="Genomic_DNA"/>
</dbReference>
<dbReference type="Gene3D" id="2.30.30.40">
    <property type="entry name" value="SH3 Domains"/>
    <property type="match status" value="1"/>
</dbReference>
<sequence length="656" mass="72317">MTLSFEGVFTVTSWKYDVTLEDADGTVFAAEKVSFRKTDGTTTFALRYPNISCLSSSTTFSIVDVKKIASEATCNELEFKREANPDQKFDHVPTSFFVIMCFGFLFGEMKEITIDTTVEELERGMSQPEAVVNSRVWQNIPILIRGCDLLEEKNIHKMERLIQSILHVLTVCLKNDISIINRRMLHSSLSTLAQSTSLPKTIRVGVGQCLLSLDSCKDGPFMLVDSNDYSEVGDIIRVENETENGWTFGTNERTNQAGWIPTSYLGPLIAAPIRPSITPNSRQPNEKLVFLEAQVPQHAQLQSLNLIPFLQKFGEIISLNPISQSPFATHESYHIVLLTRVPFPTIHQSISKDPTANEVKLSLAPTQLDAKKLEIWTLPMGCSEAHLRTLISPHTSCTVVVKPSTSPSVQSSSASLVYPSEDAGIAAFRASSNWWFNGQAIKPSFASLSSPLRDASKPTQTPQNGVGEKKNNRFLELTNLPKKVTKDIVKSHLPGIEVGTITFINQDVAPGTSTVHMQLLTERDYNTVLGWNEKLLIAGRKIKIAAVKPKGEKQRSSSPPSRFSCGPIPAQTLPPSHPHLQPFRVNYAFDPTGYPEGVGVQKGEEVLVSEERADGWSVPQHLASTSPQNLIYSSYHLASNSYPTASTELSPASSAF</sequence>
<evidence type="ECO:0000256" key="3">
    <source>
        <dbReference type="SAM" id="MobiDB-lite"/>
    </source>
</evidence>
<dbReference type="InterPro" id="IPR036028">
    <property type="entry name" value="SH3-like_dom_sf"/>
</dbReference>
<reference evidence="5 6" key="1">
    <citation type="journal article" date="2022" name="bioRxiv">
        <title>Genomics of Preaxostyla Flagellates Illuminates Evolutionary Transitions and the Path Towards Mitochondrial Loss.</title>
        <authorList>
            <person name="Novak L.V.F."/>
            <person name="Treitli S.C."/>
            <person name="Pyrih J."/>
            <person name="Halakuc P."/>
            <person name="Pipaliya S.V."/>
            <person name="Vacek V."/>
            <person name="Brzon O."/>
            <person name="Soukal P."/>
            <person name="Eme L."/>
            <person name="Dacks J.B."/>
            <person name="Karnkowska A."/>
            <person name="Elias M."/>
            <person name="Hampl V."/>
        </authorList>
    </citation>
    <scope>NUCLEOTIDE SEQUENCE [LARGE SCALE GENOMIC DNA]</scope>
    <source>
        <strain evidence="5">NAU3</strain>
        <tissue evidence="5">Gut</tissue>
    </source>
</reference>
<evidence type="ECO:0000256" key="1">
    <source>
        <dbReference type="ARBA" id="ARBA00022443"/>
    </source>
</evidence>
<name>A0ABQ9X8D5_9EUKA</name>
<dbReference type="PROSITE" id="PS50002">
    <property type="entry name" value="SH3"/>
    <property type="match status" value="1"/>
</dbReference>
<organism evidence="5 6">
    <name type="scientific">Blattamonas nauphoetae</name>
    <dbReference type="NCBI Taxonomy" id="2049346"/>
    <lineage>
        <taxon>Eukaryota</taxon>
        <taxon>Metamonada</taxon>
        <taxon>Preaxostyla</taxon>
        <taxon>Oxymonadida</taxon>
        <taxon>Blattamonas</taxon>
    </lineage>
</organism>
<keyword evidence="6" id="KW-1185">Reference proteome</keyword>
<proteinExistence type="predicted"/>
<evidence type="ECO:0000313" key="6">
    <source>
        <dbReference type="Proteomes" id="UP001281761"/>
    </source>
</evidence>
<accession>A0ABQ9X8D5</accession>
<evidence type="ECO:0000256" key="2">
    <source>
        <dbReference type="PROSITE-ProRule" id="PRU00192"/>
    </source>
</evidence>
<dbReference type="InterPro" id="IPR035979">
    <property type="entry name" value="RBD_domain_sf"/>
</dbReference>
<evidence type="ECO:0000313" key="5">
    <source>
        <dbReference type="EMBL" id="KAK2948667.1"/>
    </source>
</evidence>
<feature type="domain" description="SH3" evidence="4">
    <location>
        <begin position="205"/>
        <end position="270"/>
    </location>
</feature>
<feature type="region of interest" description="Disordered" evidence="3">
    <location>
        <begin position="548"/>
        <end position="577"/>
    </location>
</feature>
<protein>
    <recommendedName>
        <fullName evidence="4">SH3 domain-containing protein</fullName>
    </recommendedName>
</protein>
<dbReference type="InterPro" id="IPR001452">
    <property type="entry name" value="SH3_domain"/>
</dbReference>
<dbReference type="Proteomes" id="UP001281761">
    <property type="component" value="Unassembled WGS sequence"/>
</dbReference>
<gene>
    <name evidence="5" type="ORF">BLNAU_16408</name>
</gene>
<dbReference type="SUPFAM" id="SSF50044">
    <property type="entry name" value="SH3-domain"/>
    <property type="match status" value="1"/>
</dbReference>
<comment type="caution">
    <text evidence="5">The sequence shown here is derived from an EMBL/GenBank/DDBJ whole genome shotgun (WGS) entry which is preliminary data.</text>
</comment>